<feature type="compositionally biased region" description="Low complexity" evidence="2">
    <location>
        <begin position="1928"/>
        <end position="1948"/>
    </location>
</feature>
<accession>A0ABR4HF24</accession>
<evidence type="ECO:0000256" key="1">
    <source>
        <dbReference type="ARBA" id="ARBA00022737"/>
    </source>
</evidence>
<gene>
    <name evidence="4" type="ORF">BDW59DRAFT_167290</name>
</gene>
<evidence type="ECO:0000259" key="3">
    <source>
        <dbReference type="Pfam" id="PF24883"/>
    </source>
</evidence>
<evidence type="ECO:0000313" key="4">
    <source>
        <dbReference type="EMBL" id="KAL2814087.1"/>
    </source>
</evidence>
<dbReference type="InterPro" id="IPR027417">
    <property type="entry name" value="P-loop_NTPase"/>
</dbReference>
<dbReference type="Gene3D" id="3.40.50.300">
    <property type="entry name" value="P-loop containing nucleotide triphosphate hydrolases"/>
    <property type="match status" value="1"/>
</dbReference>
<dbReference type="InterPro" id="IPR011990">
    <property type="entry name" value="TPR-like_helical_dom_sf"/>
</dbReference>
<feature type="domain" description="Nephrocystin 3-like N-terminal" evidence="3">
    <location>
        <begin position="308"/>
        <end position="454"/>
    </location>
</feature>
<keyword evidence="5" id="KW-1185">Reference proteome</keyword>
<dbReference type="Gene3D" id="1.25.40.10">
    <property type="entry name" value="Tetratricopeptide repeat domain"/>
    <property type="match status" value="2"/>
</dbReference>
<sequence length="2044" mass="229396">MATSFQAHAHHSFESATNSLTNRRNGSSSSSTLENNSAIDIPSTATAPHPTSTSSETNTALTDLVRSFEHRNKGMAPSMAIGASQERLLEWIRSERMRKLPPEGSSYDKVLACARLFVERLHSFDAAVQHFAGDSQMATKLAYIYCASLLQLGEENSDALLNLFNFFYRCSTDLKNLLGRAELFAVSRAIKDQVVLALADLVTLVVEITVHFQKHLDGITSGTVAIDIHGVFAGPIESFRTRCEEVSELMWNHQLIQQGNVGKVTDVRTLRQWLEPEDPVLAQVTKYTAQFAQERTGSTCLWVAPYLTRFLKGNQRVLAITGKQGCGKSILATVINDHLQHPVGGVSYEPIFIPINSQIPALVTPLAVAKSILSQLFALRVGNLSLYQTLSDTYERCRKTVTEEQYVDLLWDALKSVLPATLEGAKETVLIVGGVDETTCGQTPLLARLKHATADVGNLNLIVLGSEKQEIMPKQTTVQITPELIFDDIAAVVRQVFQDFQAYNGLAAEEREICVNRIVKTADGSFLWAKLASKRVRDENPSGGQGLVKAAGSLIKAGYAIGDLVSHRLKSNVHHDAVRMIAWLATAARPLTTGELSALLSVHLEKATIIKQEVDPVSLLKPLASLVFYQSNIVYLSHSQVRTAITDTLSREKAHETIKDTRLDLTRRLALYIKHTVVGKDEPSVDSLDQQFTSSLLERHPLLDFAIRYWLDHTRISFSFNTDQEVTTAGKALSQVLPTSSLVPRLEMTVWKRKPTPVLMLVHDTQTRLYQQVFGTKHPATLQAELCQALFYQTVEDAQPSLASRIFYNAAKKCQTVLSVQHVITMQMTQHFLDFTASQATTSRTEIMSRRVEMLEMLVECYRIHYGSTSEMVVSTLFQLAEHYRAIKEEQKAQEISVLLQRSSVNTNSEVVGSRRPSDQSLVIQLHGRKDTIEHGTVLILDEAVEDDTIITPSFNLESLLSRAEKYTRDGNVMAAERTYVDIWQQISKEDRPRHSAESDHRNIKALMAYAEFLKSQKRGTEVASILSSFWEEHGHAMSTSEEIVSQYTAVAKLMKSVGLSWLSLDVLRQCSQRISHQSSLYQEIQEYTRATCQEVVQTAATSTSTMSEVNLQEMAFSGSEVSATATMTLVNMYMAQHKWKDATKTLKRVLRVTWPSLFAPSTGDVVLPSKDVQYCIELAQRLRECYRYRRQSVKEEDVYRRLYHALRHGRPTGDKVLENLTRGLVQLYERTCQTDKLLSLHRDILNDYTKRFGEDHPIVLKELWTLADLARPRTACVDYYMRIVRHLNKQSDTCHPDAFEPLLIVATELVNQERYSEAIQPCWLLFNTLKNPNLSPKLRDQAFVRSVYERYAHCLRMTHAESHVIHDVAAEYRKRCLTIFGAKSTITIQATKTLANIAQTFKQYEAEAAELYKALLETRSGEVDIDYDDIQATLEGIYEEQPVSPESISSSHNMSQVISARSKRLSAIRSSYGWAHESSLSQMEELISLYANQGDTQTATSVLQEGTIEVLSSEDLSSKLIMAAKSIASGYRAIDQVQKAEKLAQDIYQQIVARDTTNIDSVKFDLTSSQRQSLLFLAQFEYSLRGEEKSLLTLNEIHSSLLAQYLYFERFRTEIRSPKSISLQGIIPTVSHLQGLLYARGYMSTASLLMEQFTNYFMATQGQQLQLKRSQATIFLSTLLEHFHTHSSQNFLRSIAVASHNRVLQLLSAGDHQSSSDLALAAFQYIRAHDGFSTLATMKLVFKMGLAISAWTIQSRAESQEMQNVSGTIVKEMLNQCKTKNIDLSQLDGVHLNNIIRTLDKQKDYHSLAWILTSLWTQRQQRTTSPTYSSEKDVQYTLALGRMLVITRYLVADYTSAIRLAEDIVYNCARVHGALHPNTVEMTMLLSQMYSSVAQGYQTKANQRELAYQYYKKAAALHENALHVLVDPSSASPPDTDTPSEPSPASSPGGGSGGESTGKRVRQHLHLLKLSIERLGSWPKDYAEYERLNADLFNVFGDDLRGVEGLDRWNLKQFGAGKAEASDDLFSSNAYPRFDLSALAIPV</sequence>
<evidence type="ECO:0000256" key="2">
    <source>
        <dbReference type="SAM" id="MobiDB-lite"/>
    </source>
</evidence>
<organism evidence="4 5">
    <name type="scientific">Aspergillus cavernicola</name>
    <dbReference type="NCBI Taxonomy" id="176166"/>
    <lineage>
        <taxon>Eukaryota</taxon>
        <taxon>Fungi</taxon>
        <taxon>Dikarya</taxon>
        <taxon>Ascomycota</taxon>
        <taxon>Pezizomycotina</taxon>
        <taxon>Eurotiomycetes</taxon>
        <taxon>Eurotiomycetidae</taxon>
        <taxon>Eurotiales</taxon>
        <taxon>Aspergillaceae</taxon>
        <taxon>Aspergillus</taxon>
        <taxon>Aspergillus subgen. Nidulantes</taxon>
    </lineage>
</organism>
<feature type="compositionally biased region" description="Low complexity" evidence="2">
    <location>
        <begin position="18"/>
        <end position="55"/>
    </location>
</feature>
<evidence type="ECO:0000313" key="5">
    <source>
        <dbReference type="Proteomes" id="UP001610335"/>
    </source>
</evidence>
<keyword evidence="1" id="KW-0677">Repeat</keyword>
<reference evidence="4 5" key="1">
    <citation type="submission" date="2024-07" db="EMBL/GenBank/DDBJ databases">
        <title>Section-level genome sequencing and comparative genomics of Aspergillus sections Usti and Cavernicolus.</title>
        <authorList>
            <consortium name="Lawrence Berkeley National Laboratory"/>
            <person name="Nybo J.L."/>
            <person name="Vesth T.C."/>
            <person name="Theobald S."/>
            <person name="Frisvad J.C."/>
            <person name="Larsen T.O."/>
            <person name="Kjaerboelling I."/>
            <person name="Rothschild-Mancinelli K."/>
            <person name="Lyhne E.K."/>
            <person name="Kogle M.E."/>
            <person name="Barry K."/>
            <person name="Clum A."/>
            <person name="Na H."/>
            <person name="Ledsgaard L."/>
            <person name="Lin J."/>
            <person name="Lipzen A."/>
            <person name="Kuo A."/>
            <person name="Riley R."/>
            <person name="Mondo S."/>
            <person name="LaButti K."/>
            <person name="Haridas S."/>
            <person name="Pangalinan J."/>
            <person name="Salamov A.A."/>
            <person name="Simmons B.A."/>
            <person name="Magnuson J.K."/>
            <person name="Chen J."/>
            <person name="Drula E."/>
            <person name="Henrissat B."/>
            <person name="Wiebenga A."/>
            <person name="Lubbers R.J."/>
            <person name="Gomes A.C."/>
            <person name="Makela M.R."/>
            <person name="Stajich J."/>
            <person name="Grigoriev I.V."/>
            <person name="Mortensen U.H."/>
            <person name="De vries R.P."/>
            <person name="Baker S.E."/>
            <person name="Andersen M.R."/>
        </authorList>
    </citation>
    <scope>NUCLEOTIDE SEQUENCE [LARGE SCALE GENOMIC DNA]</scope>
    <source>
        <strain evidence="4 5">CBS 600.67</strain>
    </source>
</reference>
<dbReference type="PANTHER" id="PTHR10039">
    <property type="entry name" value="AMELOGENIN"/>
    <property type="match status" value="1"/>
</dbReference>
<dbReference type="PANTHER" id="PTHR10039:SF9">
    <property type="entry name" value="NACHT DOMAIN PROTEIN (AFU_ORTHOLOGUE AFUA_2G01760)"/>
    <property type="match status" value="1"/>
</dbReference>
<feature type="region of interest" description="Disordered" evidence="2">
    <location>
        <begin position="1927"/>
        <end position="1959"/>
    </location>
</feature>
<protein>
    <recommendedName>
        <fullName evidence="3">Nephrocystin 3-like N-terminal domain-containing protein</fullName>
    </recommendedName>
</protein>
<dbReference type="InterPro" id="IPR056884">
    <property type="entry name" value="NPHP3-like_N"/>
</dbReference>
<proteinExistence type="predicted"/>
<feature type="region of interest" description="Disordered" evidence="2">
    <location>
        <begin position="1"/>
        <end position="59"/>
    </location>
</feature>
<dbReference type="Proteomes" id="UP001610335">
    <property type="component" value="Unassembled WGS sequence"/>
</dbReference>
<dbReference type="EMBL" id="JBFXLS010000131">
    <property type="protein sequence ID" value="KAL2814087.1"/>
    <property type="molecule type" value="Genomic_DNA"/>
</dbReference>
<name>A0ABR4HF24_9EURO</name>
<comment type="caution">
    <text evidence="4">The sequence shown here is derived from an EMBL/GenBank/DDBJ whole genome shotgun (WGS) entry which is preliminary data.</text>
</comment>
<dbReference type="Pfam" id="PF24883">
    <property type="entry name" value="NPHP3_N"/>
    <property type="match status" value="1"/>
</dbReference>